<dbReference type="GO" id="GO:0043596">
    <property type="term" value="C:nuclear replication fork"/>
    <property type="evidence" value="ECO:0007669"/>
    <property type="project" value="TreeGrafter"/>
</dbReference>
<feature type="domain" description="Helicase ATP-binding" evidence="2">
    <location>
        <begin position="246"/>
        <end position="400"/>
    </location>
</feature>
<protein>
    <recommendedName>
        <fullName evidence="5">Helicase ATP-binding domain-containing protein</fullName>
    </recommendedName>
</protein>
<evidence type="ECO:0000259" key="3">
    <source>
        <dbReference type="PROSITE" id="PS51194"/>
    </source>
</evidence>
<dbReference type="InterPro" id="IPR027417">
    <property type="entry name" value="P-loop_NTPase"/>
</dbReference>
<dbReference type="InterPro" id="IPR001650">
    <property type="entry name" value="Helicase_C-like"/>
</dbReference>
<accession>A0A0F9S4K2</accession>
<dbReference type="SUPFAM" id="SSF56024">
    <property type="entry name" value="Phospholipase D/nuclease"/>
    <property type="match status" value="1"/>
</dbReference>
<evidence type="ECO:0008006" key="5">
    <source>
        <dbReference type="Google" id="ProtNLM"/>
    </source>
</evidence>
<dbReference type="CDD" id="cd18793">
    <property type="entry name" value="SF2_C_SNF"/>
    <property type="match status" value="1"/>
</dbReference>
<keyword evidence="1" id="KW-0378">Hydrolase</keyword>
<dbReference type="GO" id="GO:0016787">
    <property type="term" value="F:hydrolase activity"/>
    <property type="evidence" value="ECO:0007669"/>
    <property type="project" value="UniProtKB-KW"/>
</dbReference>
<dbReference type="Pfam" id="PF00176">
    <property type="entry name" value="SNF2-rel_dom"/>
    <property type="match status" value="1"/>
</dbReference>
<dbReference type="EMBL" id="LAZR01000814">
    <property type="protein sequence ID" value="KKN57207.1"/>
    <property type="molecule type" value="Genomic_DNA"/>
</dbReference>
<dbReference type="InterPro" id="IPR000330">
    <property type="entry name" value="SNF2_N"/>
</dbReference>
<dbReference type="Gene3D" id="3.40.50.300">
    <property type="entry name" value="P-loop containing nucleotide triphosphate hydrolases"/>
    <property type="match status" value="2"/>
</dbReference>
<dbReference type="Pfam" id="PF00271">
    <property type="entry name" value="Helicase_C"/>
    <property type="match status" value="1"/>
</dbReference>
<reference evidence="4" key="1">
    <citation type="journal article" date="2015" name="Nature">
        <title>Complex archaea that bridge the gap between prokaryotes and eukaryotes.</title>
        <authorList>
            <person name="Spang A."/>
            <person name="Saw J.H."/>
            <person name="Jorgensen S.L."/>
            <person name="Zaremba-Niedzwiedzka K."/>
            <person name="Martijn J."/>
            <person name="Lind A.E."/>
            <person name="van Eijk R."/>
            <person name="Schleper C."/>
            <person name="Guy L."/>
            <person name="Ettema T.J."/>
        </authorList>
    </citation>
    <scope>NUCLEOTIDE SEQUENCE</scope>
</reference>
<dbReference type="GO" id="GO:0006281">
    <property type="term" value="P:DNA repair"/>
    <property type="evidence" value="ECO:0007669"/>
    <property type="project" value="TreeGrafter"/>
</dbReference>
<dbReference type="Gene3D" id="3.30.870.10">
    <property type="entry name" value="Endonuclease Chain A"/>
    <property type="match status" value="1"/>
</dbReference>
<dbReference type="PROSITE" id="PS51192">
    <property type="entry name" value="HELICASE_ATP_BIND_1"/>
    <property type="match status" value="1"/>
</dbReference>
<dbReference type="SMART" id="SM00490">
    <property type="entry name" value="HELICc"/>
    <property type="match status" value="1"/>
</dbReference>
<dbReference type="Pfam" id="PF13091">
    <property type="entry name" value="PLDc_2"/>
    <property type="match status" value="1"/>
</dbReference>
<dbReference type="PANTHER" id="PTHR45766">
    <property type="entry name" value="DNA ANNEALING HELICASE AND ENDONUCLEASE ZRANB3 FAMILY MEMBER"/>
    <property type="match status" value="1"/>
</dbReference>
<evidence type="ECO:0000259" key="2">
    <source>
        <dbReference type="PROSITE" id="PS51192"/>
    </source>
</evidence>
<gene>
    <name evidence="4" type="ORF">LCGC14_0564530</name>
</gene>
<evidence type="ECO:0000313" key="4">
    <source>
        <dbReference type="EMBL" id="KKN57207.1"/>
    </source>
</evidence>
<dbReference type="SMART" id="SM00487">
    <property type="entry name" value="DEXDc"/>
    <property type="match status" value="1"/>
</dbReference>
<proteinExistence type="predicted"/>
<dbReference type="PROSITE" id="PS51194">
    <property type="entry name" value="HELICASE_CTER"/>
    <property type="match status" value="1"/>
</dbReference>
<dbReference type="GO" id="GO:0031297">
    <property type="term" value="P:replication fork processing"/>
    <property type="evidence" value="ECO:0007669"/>
    <property type="project" value="TreeGrafter"/>
</dbReference>
<dbReference type="InterPro" id="IPR014001">
    <property type="entry name" value="Helicase_ATP-bd"/>
</dbReference>
<dbReference type="InterPro" id="IPR025202">
    <property type="entry name" value="PLD-like_dom"/>
</dbReference>
<dbReference type="SUPFAM" id="SSF52540">
    <property type="entry name" value="P-loop containing nucleoside triphosphate hydrolases"/>
    <property type="match status" value="2"/>
</dbReference>
<comment type="caution">
    <text evidence="4">The sequence shown here is derived from an EMBL/GenBank/DDBJ whole genome shotgun (WGS) entry which is preliminary data.</text>
</comment>
<name>A0A0F9S4K2_9ZZZZ</name>
<feature type="domain" description="Helicase C-terminal" evidence="3">
    <location>
        <begin position="671"/>
        <end position="847"/>
    </location>
</feature>
<dbReference type="PANTHER" id="PTHR45766:SF6">
    <property type="entry name" value="SWI_SNF-RELATED MATRIX-ASSOCIATED ACTIN-DEPENDENT REGULATOR OF CHROMATIN SUBFAMILY A-LIKE PROTEIN 1"/>
    <property type="match status" value="1"/>
</dbReference>
<evidence type="ECO:0000256" key="1">
    <source>
        <dbReference type="ARBA" id="ARBA00022801"/>
    </source>
</evidence>
<dbReference type="GO" id="GO:0005524">
    <property type="term" value="F:ATP binding"/>
    <property type="evidence" value="ECO:0007669"/>
    <property type="project" value="InterPro"/>
</dbReference>
<dbReference type="AlphaFoldDB" id="A0A0F9S4K2"/>
<dbReference type="InterPro" id="IPR049730">
    <property type="entry name" value="SNF2/RAD54-like_C"/>
</dbReference>
<sequence length="1023" mass="120076">MVNPELFIVDNTDSEWKVKKYLSEWCELAKSFDIATGYFEIGALLTLGSKWQNLEEIRILMGAVASKRTQQAFNQFLTKIKSKLDQSIEKEKEKNDFLDGVPAIVNALEQQKIKCKIYKKKKFHAKAYITHSKFDVVGSSALVGSSNFTYPGLTENLELNIQIRREVELLQQWFEKHWNEAEDITYEIIKTLERHTKEYTPFEVYMKSLYEFFKGHEMTESEWERGESKIYQILDQYQKEGYHALIKVASRYNGAFLCDGVGLGKTFVGLMLIERLVMRENKRVVLLVPYGARKPVWEAKIRKYIPEILSGFIPFRIINHTDLTRSASKDVDWPELMENIKKQAEVIIIDEAHHFRNLPTDRYKKLFDIAENKQMYLLTATPINNSLLDLLHQMELFTRKRKDHFGEAPLGIYNLRGHFLGLHKQLLERLSIDPSLRGVSVDENEARDVLSMDDLFNAVVVQRSRSYVKKSQKKPGENEVLFPQRKSPIVIDYSLKKTYGKLLDILKTAFNKDNPLLTLAIYYPLAYYIGPDETIDPMKEGRQKQIVGLIRTLLLKRFESSRRAFQQSCEDLLMKLFTFVMKYNEKLAKRWEMVNKAVFDQVKKHLKERGKIIEGDWDEDYFPQELLEEVDDLDKNEYNISGIISETITDMTQLIKFLRELIKIQENEDDKIEQLILTLNNNELLKNNKVIIFTEYLATARYLYKELEFRGFTQLFEIDGSTKENRGNIITRFSPYYNDSNSLELKENNEIEIRILISTDILSEGLNLQDASLLINYDLHWNPVRLMQRIGRVDRRLDKVIEDKMLNDHPDLKYIRGIVQYWNFLPPEELNDILSLYSRVTNKTLVISRTFGIQGKKLLRPDDDYEALREFNEGYEGTTTIIEKMRLEYQELLKENPIILDELKQFPTKVFSGKDHIKPDTKAVFFCYLLPAKDIVTEQWSEDAASSKWYLYDLASEKIFKESAEIIDFIRCKKDTPRRTEMKRKDLINIRVKMDNYIKNTYLKSVQAPIGVKPILKAWMELS</sequence>
<organism evidence="4">
    <name type="scientific">marine sediment metagenome</name>
    <dbReference type="NCBI Taxonomy" id="412755"/>
    <lineage>
        <taxon>unclassified sequences</taxon>
        <taxon>metagenomes</taxon>
        <taxon>ecological metagenomes</taxon>
    </lineage>
</organism>